<evidence type="ECO:0000256" key="2">
    <source>
        <dbReference type="ARBA" id="ARBA00023125"/>
    </source>
</evidence>
<keyword evidence="6" id="KW-1185">Reference proteome</keyword>
<dbReference type="Pfam" id="PF13377">
    <property type="entry name" value="Peripla_BP_3"/>
    <property type="match status" value="1"/>
</dbReference>
<evidence type="ECO:0000256" key="3">
    <source>
        <dbReference type="ARBA" id="ARBA00023163"/>
    </source>
</evidence>
<dbReference type="PANTHER" id="PTHR30146:SF109">
    <property type="entry name" value="HTH-TYPE TRANSCRIPTIONAL REGULATOR GALS"/>
    <property type="match status" value="1"/>
</dbReference>
<feature type="domain" description="HTH lacI-type" evidence="4">
    <location>
        <begin position="29"/>
        <end position="84"/>
    </location>
</feature>
<name>A0ABV1IFD2_9ACTN</name>
<keyword evidence="2 5" id="KW-0238">DNA-binding</keyword>
<comment type="caution">
    <text evidence="5">The sequence shown here is derived from an EMBL/GenBank/DDBJ whole genome shotgun (WGS) entry which is preliminary data.</text>
</comment>
<protein>
    <submittedName>
        <fullName evidence="5">LacI family DNA-binding transcriptional regulator</fullName>
    </submittedName>
</protein>
<organism evidence="5 6">
    <name type="scientific">Paratractidigestivibacter faecalis</name>
    <dbReference type="NCBI Taxonomy" id="2292441"/>
    <lineage>
        <taxon>Bacteria</taxon>
        <taxon>Bacillati</taxon>
        <taxon>Actinomycetota</taxon>
        <taxon>Coriobacteriia</taxon>
        <taxon>Coriobacteriales</taxon>
        <taxon>Atopobiaceae</taxon>
        <taxon>Paratractidigestivibacter</taxon>
    </lineage>
</organism>
<dbReference type="PANTHER" id="PTHR30146">
    <property type="entry name" value="LACI-RELATED TRANSCRIPTIONAL REPRESSOR"/>
    <property type="match status" value="1"/>
</dbReference>
<evidence type="ECO:0000256" key="1">
    <source>
        <dbReference type="ARBA" id="ARBA00023015"/>
    </source>
</evidence>
<dbReference type="GO" id="GO:0003677">
    <property type="term" value="F:DNA binding"/>
    <property type="evidence" value="ECO:0007669"/>
    <property type="project" value="UniProtKB-KW"/>
</dbReference>
<dbReference type="CDD" id="cd06267">
    <property type="entry name" value="PBP1_LacI_sugar_binding-like"/>
    <property type="match status" value="1"/>
</dbReference>
<dbReference type="PROSITE" id="PS50932">
    <property type="entry name" value="HTH_LACI_2"/>
    <property type="match status" value="1"/>
</dbReference>
<accession>A0ABV1IFD2</accession>
<reference evidence="5 6" key="1">
    <citation type="submission" date="2024-04" db="EMBL/GenBank/DDBJ databases">
        <title>Human intestinal bacterial collection.</title>
        <authorList>
            <person name="Pauvert C."/>
            <person name="Hitch T.C.A."/>
            <person name="Clavel T."/>
        </authorList>
    </citation>
    <scope>NUCLEOTIDE SEQUENCE [LARGE SCALE GENOMIC DNA]</scope>
    <source>
        <strain evidence="5 6">CLA-AA-H197</strain>
    </source>
</reference>
<dbReference type="Gene3D" id="3.40.50.2300">
    <property type="match status" value="2"/>
</dbReference>
<dbReference type="InterPro" id="IPR000843">
    <property type="entry name" value="HTH_LacI"/>
</dbReference>
<dbReference type="RefSeq" id="WP_349182275.1">
    <property type="nucleotide sequence ID" value="NZ_JBBNGS010000007.1"/>
</dbReference>
<gene>
    <name evidence="5" type="ORF">AAAT05_04540</name>
</gene>
<sequence length="369" mass="40496">MSGPARLKRTVRLRQTMPNSVGRHMARRVTLKDVARESGMSESAVSQVLNNRPCRLSEDSKQRIRECAQRMNYRANRAARGLATKRSETVGLIVPDIENPFFSSLAKSLEARCRQAGLALFVANSDDRIEHDCEQLQRMDALGVDGIFFVPSNEIIADDESSIMDVLNGVSVPFVMVDRIIDDAVCDKVFVDNEYGAHQAVEYLISRGHTRIGCLANTRNSQNGRLRLAGYRNALVDHGLDFDDSLVAEGDYHGASGYGAVDALLSAGVTAIFSTSDLMTIGVMRRLSELSLRVPDDISLVSFDRNETSAFFLPDITSVHQDVAELSSRAFDLLSARIGGDASDPVLQVVEPTLVMGTSVSEPRDQDVR</sequence>
<keyword evidence="1" id="KW-0805">Transcription regulation</keyword>
<dbReference type="InterPro" id="IPR046335">
    <property type="entry name" value="LacI/GalR-like_sensor"/>
</dbReference>
<keyword evidence="3" id="KW-0804">Transcription</keyword>
<dbReference type="InterPro" id="IPR028082">
    <property type="entry name" value="Peripla_BP_I"/>
</dbReference>
<dbReference type="SUPFAM" id="SSF47413">
    <property type="entry name" value="lambda repressor-like DNA-binding domains"/>
    <property type="match status" value="1"/>
</dbReference>
<proteinExistence type="predicted"/>
<evidence type="ECO:0000313" key="5">
    <source>
        <dbReference type="EMBL" id="MEQ2637608.1"/>
    </source>
</evidence>
<dbReference type="EMBL" id="JBBNGS010000007">
    <property type="protein sequence ID" value="MEQ2637608.1"/>
    <property type="molecule type" value="Genomic_DNA"/>
</dbReference>
<dbReference type="SMART" id="SM00354">
    <property type="entry name" value="HTH_LACI"/>
    <property type="match status" value="1"/>
</dbReference>
<dbReference type="Gene3D" id="1.10.260.40">
    <property type="entry name" value="lambda repressor-like DNA-binding domains"/>
    <property type="match status" value="1"/>
</dbReference>
<dbReference type="Proteomes" id="UP001478817">
    <property type="component" value="Unassembled WGS sequence"/>
</dbReference>
<dbReference type="InterPro" id="IPR010982">
    <property type="entry name" value="Lambda_DNA-bd_dom_sf"/>
</dbReference>
<dbReference type="SUPFAM" id="SSF53822">
    <property type="entry name" value="Periplasmic binding protein-like I"/>
    <property type="match status" value="1"/>
</dbReference>
<dbReference type="CDD" id="cd01392">
    <property type="entry name" value="HTH_LacI"/>
    <property type="match status" value="1"/>
</dbReference>
<evidence type="ECO:0000313" key="6">
    <source>
        <dbReference type="Proteomes" id="UP001478817"/>
    </source>
</evidence>
<evidence type="ECO:0000259" key="4">
    <source>
        <dbReference type="PROSITE" id="PS50932"/>
    </source>
</evidence>
<dbReference type="Pfam" id="PF00356">
    <property type="entry name" value="LacI"/>
    <property type="match status" value="1"/>
</dbReference>